<accession>A0A0D1X317</accession>
<dbReference type="STRING" id="212818.A0A0D1X317"/>
<dbReference type="Pfam" id="PF00106">
    <property type="entry name" value="adh_short"/>
    <property type="match status" value="1"/>
</dbReference>
<dbReference type="GeneID" id="27317907"/>
<dbReference type="OrthoDB" id="1933717at2759"/>
<sequence>MGLASFTKTYRKDTYPAIDPNRPELSAQGKTVIVAGAGWGGIGSQVAWSFAKAGAIKIGLLGRTETTLQQTKDQIIESFPQVTVAVIVTDLSQAQSVGRAAHECRSTLGAWDVFAHYAAVLPTPTTILGADEDEWWHTFEINTKSFFHFTKHFMPKASPKATFISCNAGAAHVQAALMPKNSAYAASKVAAAKLSEYLAVEHPALRVFTMHPGIIDTPMLKKVLASHGGELPASNALDTIALPAHFSVWLASPESEFLRGRYVWANWDVDEMMARKDEIIKDPSLLTVTIAGWPFQ</sequence>
<dbReference type="Gene3D" id="3.40.50.720">
    <property type="entry name" value="NAD(P)-binding Rossmann-like Domain"/>
    <property type="match status" value="1"/>
</dbReference>
<organism evidence="1 2">
    <name type="scientific">Exophiala mesophila</name>
    <name type="common">Black yeast-like fungus</name>
    <dbReference type="NCBI Taxonomy" id="212818"/>
    <lineage>
        <taxon>Eukaryota</taxon>
        <taxon>Fungi</taxon>
        <taxon>Dikarya</taxon>
        <taxon>Ascomycota</taxon>
        <taxon>Pezizomycotina</taxon>
        <taxon>Eurotiomycetes</taxon>
        <taxon>Chaetothyriomycetidae</taxon>
        <taxon>Chaetothyriales</taxon>
        <taxon>Herpotrichiellaceae</taxon>
        <taxon>Exophiala</taxon>
    </lineage>
</organism>
<keyword evidence="2" id="KW-1185">Reference proteome</keyword>
<evidence type="ECO:0000313" key="1">
    <source>
        <dbReference type="EMBL" id="KIV96160.1"/>
    </source>
</evidence>
<dbReference type="InterPro" id="IPR002347">
    <property type="entry name" value="SDR_fam"/>
</dbReference>
<dbReference type="Proteomes" id="UP000054302">
    <property type="component" value="Unassembled WGS sequence"/>
</dbReference>
<evidence type="ECO:0000313" key="2">
    <source>
        <dbReference type="Proteomes" id="UP000054302"/>
    </source>
</evidence>
<dbReference type="VEuPathDB" id="FungiDB:PV10_00062"/>
<name>A0A0D1X317_EXOME</name>
<dbReference type="RefSeq" id="XP_016227734.1">
    <property type="nucleotide sequence ID" value="XM_016364085.1"/>
</dbReference>
<dbReference type="SUPFAM" id="SSF51735">
    <property type="entry name" value="NAD(P)-binding Rossmann-fold domains"/>
    <property type="match status" value="1"/>
</dbReference>
<dbReference type="PANTHER" id="PTHR43975">
    <property type="entry name" value="ZGC:101858"/>
    <property type="match status" value="1"/>
</dbReference>
<dbReference type="OMA" id="CHPGRVM"/>
<dbReference type="InterPro" id="IPR036291">
    <property type="entry name" value="NAD(P)-bd_dom_sf"/>
</dbReference>
<protein>
    <recommendedName>
        <fullName evidence="3">NAD(P)-binding protein</fullName>
    </recommendedName>
</protein>
<dbReference type="AlphaFoldDB" id="A0A0D1X317"/>
<reference evidence="1 2" key="1">
    <citation type="submission" date="2015-01" db="EMBL/GenBank/DDBJ databases">
        <title>The Genome Sequence of Exophiala mesophila CBS40295.</title>
        <authorList>
            <consortium name="The Broad Institute Genomics Platform"/>
            <person name="Cuomo C."/>
            <person name="de Hoog S."/>
            <person name="Gorbushina A."/>
            <person name="Stielow B."/>
            <person name="Teixiera M."/>
            <person name="Abouelleil A."/>
            <person name="Chapman S.B."/>
            <person name="Priest M."/>
            <person name="Young S.K."/>
            <person name="Wortman J."/>
            <person name="Nusbaum C."/>
            <person name="Birren B."/>
        </authorList>
    </citation>
    <scope>NUCLEOTIDE SEQUENCE [LARGE SCALE GENOMIC DNA]</scope>
    <source>
        <strain evidence="1 2">CBS 40295</strain>
    </source>
</reference>
<dbReference type="PRINTS" id="PR00081">
    <property type="entry name" value="GDHRDH"/>
</dbReference>
<proteinExistence type="predicted"/>
<dbReference type="PANTHER" id="PTHR43975:SF2">
    <property type="entry name" value="EG:BACR7A4.14 PROTEIN-RELATED"/>
    <property type="match status" value="1"/>
</dbReference>
<gene>
    <name evidence="1" type="ORF">PV10_00062</name>
</gene>
<evidence type="ECO:0008006" key="3">
    <source>
        <dbReference type="Google" id="ProtNLM"/>
    </source>
</evidence>
<dbReference type="CDD" id="cd05233">
    <property type="entry name" value="SDR_c"/>
    <property type="match status" value="1"/>
</dbReference>
<dbReference type="EMBL" id="KN847520">
    <property type="protein sequence ID" value="KIV96160.1"/>
    <property type="molecule type" value="Genomic_DNA"/>
</dbReference>
<dbReference type="HOGENOM" id="CLU_010194_8_2_1"/>